<name>A0A914RKK1_PAREQ</name>
<organism evidence="1 2">
    <name type="scientific">Parascaris equorum</name>
    <name type="common">Equine roundworm</name>
    <dbReference type="NCBI Taxonomy" id="6256"/>
    <lineage>
        <taxon>Eukaryota</taxon>
        <taxon>Metazoa</taxon>
        <taxon>Ecdysozoa</taxon>
        <taxon>Nematoda</taxon>
        <taxon>Chromadorea</taxon>
        <taxon>Rhabditida</taxon>
        <taxon>Spirurina</taxon>
        <taxon>Ascaridomorpha</taxon>
        <taxon>Ascaridoidea</taxon>
        <taxon>Ascarididae</taxon>
        <taxon>Parascaris</taxon>
    </lineage>
</organism>
<evidence type="ECO:0000313" key="1">
    <source>
        <dbReference type="Proteomes" id="UP000887564"/>
    </source>
</evidence>
<dbReference type="WBParaSite" id="PEQ_0000703401-mRNA-1">
    <property type="protein sequence ID" value="PEQ_0000703401-mRNA-1"/>
    <property type="gene ID" value="PEQ_0000703401"/>
</dbReference>
<evidence type="ECO:0000313" key="2">
    <source>
        <dbReference type="WBParaSite" id="PEQ_0000703401-mRNA-1"/>
    </source>
</evidence>
<dbReference type="AlphaFoldDB" id="A0A914RKK1"/>
<dbReference type="Proteomes" id="UP000887564">
    <property type="component" value="Unplaced"/>
</dbReference>
<sequence length="72" mass="8413">MEASPWIMEGVGNFETLALWSGYEHRELMRYRSPCHLSNGCKKSSKVHAYLVVLQRKQYSREHVRVASTRCI</sequence>
<proteinExistence type="predicted"/>
<keyword evidence="1" id="KW-1185">Reference proteome</keyword>
<reference evidence="2" key="1">
    <citation type="submission" date="2022-11" db="UniProtKB">
        <authorList>
            <consortium name="WormBaseParasite"/>
        </authorList>
    </citation>
    <scope>IDENTIFICATION</scope>
</reference>
<accession>A0A914RKK1</accession>
<protein>
    <submittedName>
        <fullName evidence="2">Uncharacterized protein</fullName>
    </submittedName>
</protein>